<dbReference type="InterPro" id="IPR045380">
    <property type="entry name" value="LD_TPept_scaffold_dom"/>
</dbReference>
<evidence type="ECO:0000256" key="4">
    <source>
        <dbReference type="ARBA" id="ARBA00022960"/>
    </source>
</evidence>
<evidence type="ECO:0000313" key="9">
    <source>
        <dbReference type="EMBL" id="ODJ89503.1"/>
    </source>
</evidence>
<keyword evidence="5 7" id="KW-0573">Peptidoglycan synthesis</keyword>
<comment type="pathway">
    <text evidence="1 7">Cell wall biogenesis; peptidoglycan biosynthesis.</text>
</comment>
<dbReference type="Gene3D" id="1.10.101.10">
    <property type="entry name" value="PGBD-like superfamily/PGBD"/>
    <property type="match status" value="1"/>
</dbReference>
<keyword evidence="3" id="KW-0808">Transferase</keyword>
<proteinExistence type="inferred from homology"/>
<dbReference type="UniPathway" id="UPA00219"/>
<keyword evidence="6 7" id="KW-0961">Cell wall biogenesis/degradation</keyword>
<dbReference type="InterPro" id="IPR036365">
    <property type="entry name" value="PGBD-like_sf"/>
</dbReference>
<dbReference type="GO" id="GO:0008360">
    <property type="term" value="P:regulation of cell shape"/>
    <property type="evidence" value="ECO:0007669"/>
    <property type="project" value="UniProtKB-UniRule"/>
</dbReference>
<dbReference type="InterPro" id="IPR038063">
    <property type="entry name" value="Transpep_catalytic_dom"/>
</dbReference>
<dbReference type="GO" id="GO:0004180">
    <property type="term" value="F:carboxypeptidase activity"/>
    <property type="evidence" value="ECO:0007669"/>
    <property type="project" value="UniProtKB-ARBA"/>
</dbReference>
<comment type="similarity">
    <text evidence="2">Belongs to the YkuD family.</text>
</comment>
<name>A0A7Z1AHE0_9GAMM</name>
<evidence type="ECO:0000256" key="3">
    <source>
        <dbReference type="ARBA" id="ARBA00022679"/>
    </source>
</evidence>
<accession>A0A7Z1AHE0</accession>
<dbReference type="SUPFAM" id="SSF141523">
    <property type="entry name" value="L,D-transpeptidase catalytic domain-like"/>
    <property type="match status" value="1"/>
</dbReference>
<reference evidence="9 10" key="1">
    <citation type="submission" date="2016-06" db="EMBL/GenBank/DDBJ databases">
        <title>Genome sequence of endosymbiont of Candidatus Endolucinida thiodiazotropha.</title>
        <authorList>
            <person name="Poehlein A."/>
            <person name="Koenig S."/>
            <person name="Heiden S.E."/>
            <person name="Thuermer A."/>
            <person name="Voget S."/>
            <person name="Daniel R."/>
            <person name="Markert S."/>
            <person name="Gros O."/>
            <person name="Schweder T."/>
        </authorList>
    </citation>
    <scope>NUCLEOTIDE SEQUENCE [LARGE SCALE GENOMIC DNA]</scope>
    <source>
        <strain evidence="9 10">COS</strain>
    </source>
</reference>
<dbReference type="GO" id="GO:0071555">
    <property type="term" value="P:cell wall organization"/>
    <property type="evidence" value="ECO:0007669"/>
    <property type="project" value="UniProtKB-UniRule"/>
</dbReference>
<dbReference type="GO" id="GO:0016740">
    <property type="term" value="F:transferase activity"/>
    <property type="evidence" value="ECO:0007669"/>
    <property type="project" value="UniProtKB-KW"/>
</dbReference>
<evidence type="ECO:0000259" key="8">
    <source>
        <dbReference type="PROSITE" id="PS52029"/>
    </source>
</evidence>
<dbReference type="InterPro" id="IPR002477">
    <property type="entry name" value="Peptidoglycan-bd-like"/>
</dbReference>
<keyword evidence="4 7" id="KW-0133">Cell shape</keyword>
<dbReference type="AlphaFoldDB" id="A0A7Z1AHE0"/>
<dbReference type="InterPro" id="IPR052905">
    <property type="entry name" value="LD-transpeptidase_YkuD-like"/>
</dbReference>
<dbReference type="CDD" id="cd16913">
    <property type="entry name" value="YkuD_like"/>
    <property type="match status" value="1"/>
</dbReference>
<dbReference type="SUPFAM" id="SSF47090">
    <property type="entry name" value="PGBD-like"/>
    <property type="match status" value="1"/>
</dbReference>
<dbReference type="PANTHER" id="PTHR41533">
    <property type="entry name" value="L,D-TRANSPEPTIDASE HI_1667-RELATED"/>
    <property type="match status" value="1"/>
</dbReference>
<feature type="domain" description="L,D-TPase catalytic" evidence="8">
    <location>
        <begin position="307"/>
        <end position="485"/>
    </location>
</feature>
<dbReference type="Gene3D" id="2.40.440.10">
    <property type="entry name" value="L,D-transpeptidase catalytic domain-like"/>
    <property type="match status" value="1"/>
</dbReference>
<evidence type="ECO:0000256" key="5">
    <source>
        <dbReference type="ARBA" id="ARBA00022984"/>
    </source>
</evidence>
<dbReference type="InterPro" id="IPR005490">
    <property type="entry name" value="LD_TPept_cat_dom"/>
</dbReference>
<feature type="active site" description="Proton donor/acceptor" evidence="7">
    <location>
        <position position="442"/>
    </location>
</feature>
<evidence type="ECO:0000256" key="6">
    <source>
        <dbReference type="ARBA" id="ARBA00023316"/>
    </source>
</evidence>
<dbReference type="Pfam" id="PF01471">
    <property type="entry name" value="PG_binding_1"/>
    <property type="match status" value="1"/>
</dbReference>
<dbReference type="OrthoDB" id="9778545at2"/>
<evidence type="ECO:0000256" key="1">
    <source>
        <dbReference type="ARBA" id="ARBA00004752"/>
    </source>
</evidence>
<dbReference type="InterPro" id="IPR036366">
    <property type="entry name" value="PGBDSf"/>
</dbReference>
<dbReference type="PANTHER" id="PTHR41533:SF2">
    <property type="entry name" value="BLR7131 PROTEIN"/>
    <property type="match status" value="1"/>
</dbReference>
<keyword evidence="10" id="KW-1185">Reference proteome</keyword>
<dbReference type="Pfam" id="PF03734">
    <property type="entry name" value="YkuD"/>
    <property type="match status" value="1"/>
</dbReference>
<evidence type="ECO:0000256" key="2">
    <source>
        <dbReference type="ARBA" id="ARBA00005992"/>
    </source>
</evidence>
<dbReference type="PROSITE" id="PS52029">
    <property type="entry name" value="LD_TPASE"/>
    <property type="match status" value="1"/>
</dbReference>
<dbReference type="Proteomes" id="UP000094769">
    <property type="component" value="Unassembled WGS sequence"/>
</dbReference>
<evidence type="ECO:0000313" key="10">
    <source>
        <dbReference type="Proteomes" id="UP000094769"/>
    </source>
</evidence>
<sequence>MFRSMLKGKSRYWINILLCLFIGRGEAAGVVAIRPAAELLVVPIETALEGGLAIDWPQIERLYDKQRHRFIWHHEGELTEQGRQLFRWLANAELDGLNADDYHLDHLRGLVFDPSPEVMVNRELLLSDGYLRLARDLRLGRYDAQSLDPFWMFPNESFDPVDALSSALSAGALEQLLNALRPNNSAYLQLKDALAKYRDIQAKGGWLTLHLDDSLRLGDSDPAVALLRQRLQGESSRTGEMIPDPNYFDTTLAKAVKRFQRRLGLVPDGIVGSATLRALNDPVETRIAQIRANLERWRWLPHELEPQHLMVNTAGFEISLMNRDQVLFHKRTVNGRQERQTPSFSSKVTHLVMNPLWTVPRSIAVQDILPQLQQDNEYLARKQIRVYERSEGEWGEIDPVGIDWANYHENNFPFVLRQDAGNSNSLGRIKFHMPNAHQIYLHDTPARGLFERPNRAYSSGCVRVEAADQLAQLLVEYAEQPQNVWLQQALRSGETQMAPLAKPMPVYLTYFTSWVDAAGDIHFRPDIYQRDTALMLVMGEGIEHVTAHYESRAENPSL</sequence>
<organism evidence="9 10">
    <name type="scientific">Candidatus Thiodiazotropha endolucinida</name>
    <dbReference type="NCBI Taxonomy" id="1655433"/>
    <lineage>
        <taxon>Bacteria</taxon>
        <taxon>Pseudomonadati</taxon>
        <taxon>Pseudomonadota</taxon>
        <taxon>Gammaproteobacteria</taxon>
        <taxon>Chromatiales</taxon>
        <taxon>Sedimenticolaceae</taxon>
        <taxon>Candidatus Thiodiazotropha</taxon>
    </lineage>
</organism>
<feature type="active site" description="Nucleophile" evidence="7">
    <location>
        <position position="461"/>
    </location>
</feature>
<protein>
    <submittedName>
        <fullName evidence="9">Murein L,D-transpeptidase</fullName>
    </submittedName>
</protein>
<gene>
    <name evidence="9" type="ORF">CODIS_00620</name>
</gene>
<comment type="caution">
    <text evidence="9">The sequence shown here is derived from an EMBL/GenBank/DDBJ whole genome shotgun (WGS) entry which is preliminary data.</text>
</comment>
<evidence type="ECO:0000256" key="7">
    <source>
        <dbReference type="PROSITE-ProRule" id="PRU01373"/>
    </source>
</evidence>
<dbReference type="EMBL" id="MARB01000001">
    <property type="protein sequence ID" value="ODJ89503.1"/>
    <property type="molecule type" value="Genomic_DNA"/>
</dbReference>
<dbReference type="Pfam" id="PF20142">
    <property type="entry name" value="Scaffold"/>
    <property type="match status" value="1"/>
</dbReference>
<dbReference type="GO" id="GO:0009252">
    <property type="term" value="P:peptidoglycan biosynthetic process"/>
    <property type="evidence" value="ECO:0007669"/>
    <property type="project" value="UniProtKB-UniPathway"/>
</dbReference>